<dbReference type="Gene3D" id="3.30.420.40">
    <property type="match status" value="2"/>
</dbReference>
<dbReference type="EMBL" id="FQTT01000009">
    <property type="protein sequence ID" value="SHE25038.1"/>
    <property type="molecule type" value="Genomic_DNA"/>
</dbReference>
<feature type="domain" description="Carbohydrate kinase FGGY N-terminal" evidence="8">
    <location>
        <begin position="10"/>
        <end position="274"/>
    </location>
</feature>
<dbReference type="InterPro" id="IPR013449">
    <property type="entry name" value="Rhamnulokinase"/>
</dbReference>
<organism evidence="10 11">
    <name type="scientific">Actinomyces glycerinitolerans</name>
    <dbReference type="NCBI Taxonomy" id="1892869"/>
    <lineage>
        <taxon>Bacteria</taxon>
        <taxon>Bacillati</taxon>
        <taxon>Actinomycetota</taxon>
        <taxon>Actinomycetes</taxon>
        <taxon>Actinomycetales</taxon>
        <taxon>Actinomycetaceae</taxon>
        <taxon>Actinomyces</taxon>
    </lineage>
</organism>
<evidence type="ECO:0000259" key="9">
    <source>
        <dbReference type="Pfam" id="PF02782"/>
    </source>
</evidence>
<evidence type="ECO:0000313" key="11">
    <source>
        <dbReference type="Proteomes" id="UP000184291"/>
    </source>
</evidence>
<evidence type="ECO:0000256" key="7">
    <source>
        <dbReference type="ARBA" id="ARBA00023308"/>
    </source>
</evidence>
<dbReference type="OrthoDB" id="9761504at2"/>
<dbReference type="CDD" id="cd07771">
    <property type="entry name" value="ASKHA_NBD_FGGY_RhaB-like"/>
    <property type="match status" value="1"/>
</dbReference>
<keyword evidence="3" id="KW-0547">Nucleotide-binding</keyword>
<evidence type="ECO:0000256" key="2">
    <source>
        <dbReference type="ARBA" id="ARBA00022679"/>
    </source>
</evidence>
<evidence type="ECO:0000259" key="8">
    <source>
        <dbReference type="Pfam" id="PF00370"/>
    </source>
</evidence>
<evidence type="ECO:0000256" key="6">
    <source>
        <dbReference type="ARBA" id="ARBA00023157"/>
    </source>
</evidence>
<dbReference type="InterPro" id="IPR018485">
    <property type="entry name" value="FGGY_C"/>
</dbReference>
<keyword evidence="6" id="KW-1015">Disulfide bond</keyword>
<dbReference type="Pfam" id="PF00370">
    <property type="entry name" value="FGGY_N"/>
    <property type="match status" value="1"/>
</dbReference>
<dbReference type="Proteomes" id="UP000184291">
    <property type="component" value="Unassembled WGS sequence"/>
</dbReference>
<evidence type="ECO:0000256" key="1">
    <source>
        <dbReference type="ARBA" id="ARBA00009156"/>
    </source>
</evidence>
<dbReference type="Pfam" id="PF02782">
    <property type="entry name" value="FGGY_C"/>
    <property type="match status" value="1"/>
</dbReference>
<dbReference type="STRING" id="1892869.ACGLYG10_1250"/>
<dbReference type="SUPFAM" id="SSF53067">
    <property type="entry name" value="Actin-like ATPase domain"/>
    <property type="match status" value="2"/>
</dbReference>
<keyword evidence="4" id="KW-0418">Kinase</keyword>
<comment type="similarity">
    <text evidence="1">Belongs to the FGGY kinase family.</text>
</comment>
<feature type="domain" description="Carbohydrate kinase FGGY C-terminal" evidence="9">
    <location>
        <begin position="285"/>
        <end position="476"/>
    </location>
</feature>
<gene>
    <name evidence="10" type="ORF">ACGLYG10_1250</name>
</gene>
<dbReference type="GO" id="GO:0006071">
    <property type="term" value="P:glycerol metabolic process"/>
    <property type="evidence" value="ECO:0007669"/>
    <property type="project" value="TreeGrafter"/>
</dbReference>
<reference evidence="11" key="1">
    <citation type="submission" date="2016-09" db="EMBL/GenBank/DDBJ databases">
        <authorList>
            <person name="Strepis N."/>
        </authorList>
    </citation>
    <scope>NUCLEOTIDE SEQUENCE [LARGE SCALE GENOMIC DNA]</scope>
</reference>
<dbReference type="GO" id="GO:0005829">
    <property type="term" value="C:cytosol"/>
    <property type="evidence" value="ECO:0007669"/>
    <property type="project" value="TreeGrafter"/>
</dbReference>
<sequence length="519" mass="54822">MTNAHPIHVGAVDLGASSGRVMVGTIADGRIELTETRRFANGPIPLPGPGGERLYWDVLHLWDEIRQGLLAAVRDVGPLSAVGIDTWGVDYGLLGPSGLLSGQVSAYRCPRTRGVPEEVFAAIPAPEMYSVNGLQVQDFNTLFQLVAESRDGGLPRATPADGGVVSAAGAGSAQRTMLLLPDLFTYWLTGRPVAEITNASTTGLVDARERAWSAPLLERLHTELGVDLDGVLPEVVEAGTVVGPVRRDVVDVFDPDGRPTPVVAVGSHDTASAVAAVPAAGSDFAYISCGTWSLVGLELDAPVLTEASRAANFTNELGVDGTVRYLKNVMGLWVFNEAVRTWREQGLELSYRELDAAAEAADPLRTVVDINDPVFFNPGDMAARIDDFAIRTGQPRPRSVGEYVRCIDDSLALAYRRAMREASELSGKRVGVLHMVGGGISNRLLCQLAADATGLKVVAGPAEGTALGNIVVAARGAGLIEGDLTALRKLVRNSSDITEYAPDPAAAAGWDAAERQLFG</sequence>
<keyword evidence="7" id="KW-0684">Rhamnose metabolism</keyword>
<accession>A0A1M4RYL0</accession>
<evidence type="ECO:0000256" key="3">
    <source>
        <dbReference type="ARBA" id="ARBA00022741"/>
    </source>
</evidence>
<name>A0A1M4RYL0_9ACTO</name>
<keyword evidence="11" id="KW-1185">Reference proteome</keyword>
<protein>
    <recommendedName>
        <fullName evidence="12">Rhamnulokinase</fullName>
    </recommendedName>
</protein>
<dbReference type="PANTHER" id="PTHR10196">
    <property type="entry name" value="SUGAR KINASE"/>
    <property type="match status" value="1"/>
</dbReference>
<keyword evidence="2" id="KW-0808">Transferase</keyword>
<evidence type="ECO:0008006" key="12">
    <source>
        <dbReference type="Google" id="ProtNLM"/>
    </source>
</evidence>
<evidence type="ECO:0000256" key="5">
    <source>
        <dbReference type="ARBA" id="ARBA00022840"/>
    </source>
</evidence>
<dbReference type="AlphaFoldDB" id="A0A1M4RYL0"/>
<dbReference type="GO" id="GO:0004370">
    <property type="term" value="F:glycerol kinase activity"/>
    <property type="evidence" value="ECO:0007669"/>
    <property type="project" value="TreeGrafter"/>
</dbReference>
<evidence type="ECO:0000256" key="4">
    <source>
        <dbReference type="ARBA" id="ARBA00022777"/>
    </source>
</evidence>
<keyword evidence="5" id="KW-0067">ATP-binding</keyword>
<dbReference type="InterPro" id="IPR018484">
    <property type="entry name" value="FGGY_N"/>
</dbReference>
<proteinExistence type="inferred from homology"/>
<dbReference type="InterPro" id="IPR043129">
    <property type="entry name" value="ATPase_NBD"/>
</dbReference>
<dbReference type="GO" id="GO:0005524">
    <property type="term" value="F:ATP binding"/>
    <property type="evidence" value="ECO:0007669"/>
    <property type="project" value="UniProtKB-KW"/>
</dbReference>
<dbReference type="PANTHER" id="PTHR10196:SF93">
    <property type="entry name" value="L-RHAMNULOKINASE"/>
    <property type="match status" value="1"/>
</dbReference>
<dbReference type="GO" id="GO:0019301">
    <property type="term" value="P:rhamnose catabolic process"/>
    <property type="evidence" value="ECO:0007669"/>
    <property type="project" value="InterPro"/>
</dbReference>
<evidence type="ECO:0000313" key="10">
    <source>
        <dbReference type="EMBL" id="SHE25038.1"/>
    </source>
</evidence>
<dbReference type="GO" id="GO:0008993">
    <property type="term" value="F:rhamnulokinase activity"/>
    <property type="evidence" value="ECO:0007669"/>
    <property type="project" value="InterPro"/>
</dbReference>
<dbReference type="RefSeq" id="WP_073329068.1">
    <property type="nucleotide sequence ID" value="NZ_FQTT01000009.1"/>
</dbReference>